<evidence type="ECO:0000256" key="4">
    <source>
        <dbReference type="ARBA" id="ARBA00023033"/>
    </source>
</evidence>
<evidence type="ECO:0000256" key="2">
    <source>
        <dbReference type="ARBA" id="ARBA00022643"/>
    </source>
</evidence>
<evidence type="ECO:0000313" key="6">
    <source>
        <dbReference type="EMBL" id="MBB3727351.1"/>
    </source>
</evidence>
<protein>
    <submittedName>
        <fullName evidence="6">Putative F420-dependent oxidoreductase</fullName>
    </submittedName>
</protein>
<dbReference type="GO" id="GO:0008726">
    <property type="term" value="F:alkanesulfonate monooxygenase activity"/>
    <property type="evidence" value="ECO:0007669"/>
    <property type="project" value="TreeGrafter"/>
</dbReference>
<reference evidence="6 7" key="1">
    <citation type="submission" date="2020-08" db="EMBL/GenBank/DDBJ databases">
        <title>Sequencing the genomes of 1000 actinobacteria strains.</title>
        <authorList>
            <person name="Klenk H.-P."/>
        </authorList>
    </citation>
    <scope>NUCLEOTIDE SEQUENCE [LARGE SCALE GENOMIC DNA]</scope>
    <source>
        <strain evidence="6 7">DSM 44320</strain>
    </source>
</reference>
<accession>A0A7W5UZ28</accession>
<evidence type="ECO:0000313" key="7">
    <source>
        <dbReference type="Proteomes" id="UP000579945"/>
    </source>
</evidence>
<name>A0A7W5UZ28_9ACTN</name>
<dbReference type="PANTHER" id="PTHR42847">
    <property type="entry name" value="ALKANESULFONATE MONOOXYGENASE"/>
    <property type="match status" value="1"/>
</dbReference>
<evidence type="ECO:0000259" key="5">
    <source>
        <dbReference type="Pfam" id="PF00296"/>
    </source>
</evidence>
<dbReference type="Proteomes" id="UP000579945">
    <property type="component" value="Unassembled WGS sequence"/>
</dbReference>
<dbReference type="InterPro" id="IPR036661">
    <property type="entry name" value="Luciferase-like_sf"/>
</dbReference>
<keyword evidence="7" id="KW-1185">Reference proteome</keyword>
<keyword evidence="3" id="KW-0560">Oxidoreductase</keyword>
<sequence>MDLGVALPTSGAYASAEAIVRVAQGAERLGYGAVWTYERLLYPTGGATSGGRPQPLPDYYASTFEPIETLSHVAACTDRVRLGTSVVNALFHNPVVLARRFATLDRFSGGRAVAGLGLGWMDQEFEAIGVSQRTRGEALEEAVAAVRAAWGPDPVSFHGKHYTIPPSAINPKPVQRQGVPIVLAGMSPPAVDRAARLADGLNPIALSREFLEQTVTRFRATAAEAGRDAAALSVIVRVNTPLTADDLDGERPFLGGSARQIAADLDLVAPLGLDHVLFADTASTTADELLRRLSELREAVPSAEWGPAA</sequence>
<dbReference type="Gene3D" id="3.20.20.30">
    <property type="entry name" value="Luciferase-like domain"/>
    <property type="match status" value="1"/>
</dbReference>
<keyword evidence="4" id="KW-0503">Monooxygenase</keyword>
<dbReference type="GO" id="GO:0046306">
    <property type="term" value="P:alkanesulfonate catabolic process"/>
    <property type="evidence" value="ECO:0007669"/>
    <property type="project" value="TreeGrafter"/>
</dbReference>
<dbReference type="PANTHER" id="PTHR42847:SF4">
    <property type="entry name" value="ALKANESULFONATE MONOOXYGENASE-RELATED"/>
    <property type="match status" value="1"/>
</dbReference>
<dbReference type="InterPro" id="IPR050172">
    <property type="entry name" value="SsuD_RutA_monooxygenase"/>
</dbReference>
<dbReference type="NCBIfam" id="TIGR03619">
    <property type="entry name" value="F420_Rv2161c"/>
    <property type="match status" value="1"/>
</dbReference>
<dbReference type="AlphaFoldDB" id="A0A7W5UZ28"/>
<keyword evidence="2" id="KW-0288">FMN</keyword>
<dbReference type="SUPFAM" id="SSF51679">
    <property type="entry name" value="Bacterial luciferase-like"/>
    <property type="match status" value="1"/>
</dbReference>
<feature type="domain" description="Luciferase-like" evidence="5">
    <location>
        <begin position="9"/>
        <end position="245"/>
    </location>
</feature>
<comment type="caution">
    <text evidence="6">The sequence shown here is derived from an EMBL/GenBank/DDBJ whole genome shotgun (WGS) entry which is preliminary data.</text>
</comment>
<organism evidence="6 7">
    <name type="scientific">Nonomuraea dietziae</name>
    <dbReference type="NCBI Taxonomy" id="65515"/>
    <lineage>
        <taxon>Bacteria</taxon>
        <taxon>Bacillati</taxon>
        <taxon>Actinomycetota</taxon>
        <taxon>Actinomycetes</taxon>
        <taxon>Streptosporangiales</taxon>
        <taxon>Streptosporangiaceae</taxon>
        <taxon>Nonomuraea</taxon>
    </lineage>
</organism>
<dbReference type="InterPro" id="IPR011251">
    <property type="entry name" value="Luciferase-like_dom"/>
</dbReference>
<gene>
    <name evidence="6" type="ORF">FHR33_003211</name>
</gene>
<evidence type="ECO:0000256" key="1">
    <source>
        <dbReference type="ARBA" id="ARBA00022630"/>
    </source>
</evidence>
<dbReference type="GeneID" id="95389657"/>
<keyword evidence="1" id="KW-0285">Flavoprotein</keyword>
<dbReference type="InterPro" id="IPR019921">
    <property type="entry name" value="Lucif-like_OxRdtase_Rv2161c"/>
</dbReference>
<dbReference type="Pfam" id="PF00296">
    <property type="entry name" value="Bac_luciferase"/>
    <property type="match status" value="1"/>
</dbReference>
<evidence type="ECO:0000256" key="3">
    <source>
        <dbReference type="ARBA" id="ARBA00023002"/>
    </source>
</evidence>
<proteinExistence type="predicted"/>
<dbReference type="RefSeq" id="WP_183647806.1">
    <property type="nucleotide sequence ID" value="NZ_JACIBV010000001.1"/>
</dbReference>
<dbReference type="EMBL" id="JACIBV010000001">
    <property type="protein sequence ID" value="MBB3727351.1"/>
    <property type="molecule type" value="Genomic_DNA"/>
</dbReference>